<proteinExistence type="predicted"/>
<evidence type="ECO:0000256" key="1">
    <source>
        <dbReference type="SAM" id="MobiDB-lite"/>
    </source>
</evidence>
<evidence type="ECO:0000313" key="3">
    <source>
        <dbReference type="Proteomes" id="UP000261905"/>
    </source>
</evidence>
<dbReference type="Proteomes" id="UP000261905">
    <property type="component" value="Unassembled WGS sequence"/>
</dbReference>
<evidence type="ECO:0000313" key="2">
    <source>
        <dbReference type="EMBL" id="REK76284.1"/>
    </source>
</evidence>
<dbReference type="EMBL" id="QUBQ01000001">
    <property type="protein sequence ID" value="REK76284.1"/>
    <property type="molecule type" value="Genomic_DNA"/>
</dbReference>
<keyword evidence="3" id="KW-1185">Reference proteome</keyword>
<feature type="region of interest" description="Disordered" evidence="1">
    <location>
        <begin position="100"/>
        <end position="138"/>
    </location>
</feature>
<dbReference type="OrthoDB" id="2600604at2"/>
<organism evidence="2 3">
    <name type="scientific">Paenibacillus paeoniae</name>
    <dbReference type="NCBI Taxonomy" id="2292705"/>
    <lineage>
        <taxon>Bacteria</taxon>
        <taxon>Bacillati</taxon>
        <taxon>Bacillota</taxon>
        <taxon>Bacilli</taxon>
        <taxon>Bacillales</taxon>
        <taxon>Paenibacillaceae</taxon>
        <taxon>Paenibacillus</taxon>
    </lineage>
</organism>
<dbReference type="RefSeq" id="WP_116043118.1">
    <property type="nucleotide sequence ID" value="NZ_QUBQ01000001.1"/>
</dbReference>
<comment type="caution">
    <text evidence="2">The sequence shown here is derived from an EMBL/GenBank/DDBJ whole genome shotgun (WGS) entry which is preliminary data.</text>
</comment>
<accession>A0A371PJD4</accession>
<name>A0A371PJD4_9BACL</name>
<gene>
    <name evidence="2" type="ORF">DX130_04350</name>
</gene>
<sequence>MERLIISEDDMVKESIEFANVYPILMNEVDRIESVRGKLNDFQLMLAVSQAKDAVGILGWERRLTVNAALEKYASIYRESGREEADYWVAETFGFMIDWSQTTEEGMPEEQPSSPNAEVDALSTDGAAEPAEPRLEEISGLIAEKEAELLQLYREYHRLANQES</sequence>
<dbReference type="AlphaFoldDB" id="A0A371PJD4"/>
<protein>
    <submittedName>
        <fullName evidence="2">Uncharacterized protein</fullName>
    </submittedName>
</protein>
<reference evidence="2 3" key="1">
    <citation type="submission" date="2018-08" db="EMBL/GenBank/DDBJ databases">
        <title>Paenibacillus sp. M4BSY-1, whole genome shotgun sequence.</title>
        <authorList>
            <person name="Tuo L."/>
        </authorList>
    </citation>
    <scope>NUCLEOTIDE SEQUENCE [LARGE SCALE GENOMIC DNA]</scope>
    <source>
        <strain evidence="2 3">M4BSY-1</strain>
    </source>
</reference>